<proteinExistence type="inferred from homology"/>
<evidence type="ECO:0000256" key="11">
    <source>
        <dbReference type="ARBA" id="ARBA00023237"/>
    </source>
</evidence>
<evidence type="ECO:0000256" key="16">
    <source>
        <dbReference type="SAM" id="SignalP"/>
    </source>
</evidence>
<dbReference type="PANTHER" id="PTHR32552:SF81">
    <property type="entry name" value="TONB-DEPENDENT OUTER MEMBRANE RECEPTOR"/>
    <property type="match status" value="1"/>
</dbReference>
<dbReference type="InterPro" id="IPR012910">
    <property type="entry name" value="Plug_dom"/>
</dbReference>
<evidence type="ECO:0000256" key="2">
    <source>
        <dbReference type="ARBA" id="ARBA00022448"/>
    </source>
</evidence>
<feature type="region of interest" description="Disordered" evidence="15">
    <location>
        <begin position="31"/>
        <end position="56"/>
    </location>
</feature>
<dbReference type="Gene3D" id="2.40.170.20">
    <property type="entry name" value="TonB-dependent receptor, beta-barrel domain"/>
    <property type="match status" value="1"/>
</dbReference>
<dbReference type="InterPro" id="IPR036942">
    <property type="entry name" value="Beta-barrel_TonB_sf"/>
</dbReference>
<evidence type="ECO:0000259" key="17">
    <source>
        <dbReference type="Pfam" id="PF00593"/>
    </source>
</evidence>
<dbReference type="EMBL" id="SRXU01000002">
    <property type="protein sequence ID" value="TGX44718.1"/>
    <property type="molecule type" value="Genomic_DNA"/>
</dbReference>
<comment type="caution">
    <text evidence="19">The sequence shown here is derived from an EMBL/GenBank/DDBJ whole genome shotgun (WGS) entry which is preliminary data.</text>
</comment>
<evidence type="ECO:0000256" key="15">
    <source>
        <dbReference type="SAM" id="MobiDB-lite"/>
    </source>
</evidence>
<comment type="subcellular location">
    <subcellularLocation>
        <location evidence="1 12">Cell outer membrane</location>
        <topology evidence="1 12">Multi-pass membrane protein</topology>
    </subcellularLocation>
</comment>
<feature type="chain" id="PRO_5020187991" evidence="16">
    <location>
        <begin position="29"/>
        <end position="786"/>
    </location>
</feature>
<dbReference type="GO" id="GO:0009279">
    <property type="term" value="C:cell outer membrane"/>
    <property type="evidence" value="ECO:0007669"/>
    <property type="project" value="UniProtKB-SubCell"/>
</dbReference>
<keyword evidence="3 12" id="KW-1134">Transmembrane beta strand</keyword>
<evidence type="ECO:0000313" key="20">
    <source>
        <dbReference type="Proteomes" id="UP000309848"/>
    </source>
</evidence>
<evidence type="ECO:0000256" key="1">
    <source>
        <dbReference type="ARBA" id="ARBA00004571"/>
    </source>
</evidence>
<sequence>MSHRTAQSLLTRSSLIALALVNTAPAFATHATEDETAKARPAETAAPDPEDDPARAGTTDIVVTAQRREQRLQEVPTAVTALSAELFAEAGIGRSANEVLNLVPNASAGTQQHGRPRWWIRGVGAGQQQLDLANPVGFYLDDVYISNASATGLPLFDIERVEVLRGPQGTLWGKNTTGGAINVISKRPSLTDGADQNYVKLEYGSYDNRIAETGLGVAIVPGLLATRISARIDDREGRFTNLFTGEKSNAIRDSVVRGQLLLAPAPGFEALLSLHYRDYATDGTYWTTASYLPSGVFRNGYVPSTDKDEISTNAGEFGRTSQFGGSLHLDWDLGGVSLTSITGYERFKTRGAGDGDYTPLEISRSYTQARSQQWTQELRLASPQSDRLNWILGLYYFNEKIVSNAWSATLPAGAVQARPGSTAPAAYSLTSYDHRAESGAAFGSATFDFTEAAKLTVGARWTRETKTLDFDRSASPNAAATSWSNYARWWDSYTGSFGGPGTFSDDLERTWDAFTYDVTPSWTVAPDNLLYFKYSHGVKSGGFNTAATLPVALVAVEPENLDAFELGYKSQWFDRRLTFNATLFHYDYRNVQINVVGPNPGAVGGATVSYLQNAARAHVNGGEIELEAAPVEGLRLTGAVGILDTKYDELQVVNGGADLSGARFVRAPRLTLNGSASYTIALGGESGSVDLSADARYTSLQFYYITPQDTVNRYLLTQPGYTIANARISYTSANRRYTLTAFVNNLLDTDYLNHSLPAANAAQGITGDTVAWADPRTYGVSFIARF</sequence>
<evidence type="ECO:0000256" key="8">
    <source>
        <dbReference type="ARBA" id="ARBA00023065"/>
    </source>
</evidence>
<keyword evidence="9 14" id="KW-0798">TonB box</keyword>
<feature type="compositionally biased region" description="Basic and acidic residues" evidence="15">
    <location>
        <begin position="31"/>
        <end position="41"/>
    </location>
</feature>
<feature type="domain" description="TonB-dependent receptor plug" evidence="18">
    <location>
        <begin position="72"/>
        <end position="180"/>
    </location>
</feature>
<protein>
    <submittedName>
        <fullName evidence="19">TonB-dependent receptor</fullName>
    </submittedName>
</protein>
<dbReference type="PROSITE" id="PS01156">
    <property type="entry name" value="TONB_DEPENDENT_REC_2"/>
    <property type="match status" value="1"/>
</dbReference>
<evidence type="ECO:0000256" key="6">
    <source>
        <dbReference type="ARBA" id="ARBA00022729"/>
    </source>
</evidence>
<keyword evidence="8" id="KW-0406">Ion transport</keyword>
<dbReference type="InterPro" id="IPR000531">
    <property type="entry name" value="Beta-barrel_TonB"/>
</dbReference>
<dbReference type="PANTHER" id="PTHR32552">
    <property type="entry name" value="FERRICHROME IRON RECEPTOR-RELATED"/>
    <property type="match status" value="1"/>
</dbReference>
<keyword evidence="19" id="KW-0675">Receptor</keyword>
<accession>A0A4S1WN31</accession>
<reference evidence="19 20" key="1">
    <citation type="submission" date="2019-04" db="EMBL/GenBank/DDBJ databases">
        <title>Sphingomonas psychrotolerans sp. nov., isolated from soil in the Tianshan Mountains, Xinjiang, China.</title>
        <authorList>
            <person name="Luo Y."/>
            <person name="Sheng H."/>
        </authorList>
    </citation>
    <scope>NUCLEOTIDE SEQUENCE [LARGE SCALE GENOMIC DNA]</scope>
    <source>
        <strain evidence="19 20">KIS18-15</strain>
    </source>
</reference>
<dbReference type="PROSITE" id="PS52016">
    <property type="entry name" value="TONB_DEPENDENT_REC_3"/>
    <property type="match status" value="1"/>
</dbReference>
<keyword evidence="7" id="KW-0408">Iron</keyword>
<feature type="short sequence motif" description="TonB C-terminal box" evidence="13">
    <location>
        <begin position="769"/>
        <end position="786"/>
    </location>
</feature>
<keyword evidence="20" id="KW-1185">Reference proteome</keyword>
<dbReference type="Proteomes" id="UP000309848">
    <property type="component" value="Unassembled WGS sequence"/>
</dbReference>
<keyword evidence="11 12" id="KW-0998">Cell outer membrane</keyword>
<gene>
    <name evidence="19" type="ORF">E5A74_06165</name>
</gene>
<keyword evidence="10 12" id="KW-0472">Membrane</keyword>
<evidence type="ECO:0000256" key="10">
    <source>
        <dbReference type="ARBA" id="ARBA00023136"/>
    </source>
</evidence>
<keyword evidence="4" id="KW-0410">Iron transport</keyword>
<evidence type="ECO:0000256" key="5">
    <source>
        <dbReference type="ARBA" id="ARBA00022692"/>
    </source>
</evidence>
<evidence type="ECO:0000256" key="4">
    <source>
        <dbReference type="ARBA" id="ARBA00022496"/>
    </source>
</evidence>
<dbReference type="AlphaFoldDB" id="A0A4S1WN31"/>
<dbReference type="GO" id="GO:0006826">
    <property type="term" value="P:iron ion transport"/>
    <property type="evidence" value="ECO:0007669"/>
    <property type="project" value="UniProtKB-KW"/>
</dbReference>
<dbReference type="Pfam" id="PF00593">
    <property type="entry name" value="TonB_dep_Rec_b-barrel"/>
    <property type="match status" value="1"/>
</dbReference>
<evidence type="ECO:0000259" key="18">
    <source>
        <dbReference type="Pfam" id="PF07715"/>
    </source>
</evidence>
<dbReference type="InterPro" id="IPR039426">
    <property type="entry name" value="TonB-dep_rcpt-like"/>
</dbReference>
<evidence type="ECO:0000256" key="9">
    <source>
        <dbReference type="ARBA" id="ARBA00023077"/>
    </source>
</evidence>
<dbReference type="InterPro" id="IPR010917">
    <property type="entry name" value="TonB_rcpt_CS"/>
</dbReference>
<feature type="domain" description="TonB-dependent receptor-like beta-barrel" evidence="17">
    <location>
        <begin position="277"/>
        <end position="746"/>
    </location>
</feature>
<evidence type="ECO:0000256" key="12">
    <source>
        <dbReference type="PROSITE-ProRule" id="PRU01360"/>
    </source>
</evidence>
<evidence type="ECO:0000256" key="7">
    <source>
        <dbReference type="ARBA" id="ARBA00023004"/>
    </source>
</evidence>
<name>A0A4S1WN31_9SPHN</name>
<evidence type="ECO:0000313" key="19">
    <source>
        <dbReference type="EMBL" id="TGX44718.1"/>
    </source>
</evidence>
<evidence type="ECO:0000256" key="13">
    <source>
        <dbReference type="PROSITE-ProRule" id="PRU10144"/>
    </source>
</evidence>
<comment type="similarity">
    <text evidence="12 14">Belongs to the TonB-dependent receptor family.</text>
</comment>
<keyword evidence="2 12" id="KW-0813">Transport</keyword>
<keyword evidence="5 12" id="KW-0812">Transmembrane</keyword>
<keyword evidence="6 16" id="KW-0732">Signal</keyword>
<evidence type="ECO:0000256" key="14">
    <source>
        <dbReference type="RuleBase" id="RU003357"/>
    </source>
</evidence>
<dbReference type="SUPFAM" id="SSF56935">
    <property type="entry name" value="Porins"/>
    <property type="match status" value="1"/>
</dbReference>
<organism evidence="19 20">
    <name type="scientific">Sphingomonas naasensis</name>
    <dbReference type="NCBI Taxonomy" id="1344951"/>
    <lineage>
        <taxon>Bacteria</taxon>
        <taxon>Pseudomonadati</taxon>
        <taxon>Pseudomonadota</taxon>
        <taxon>Alphaproteobacteria</taxon>
        <taxon>Sphingomonadales</taxon>
        <taxon>Sphingomonadaceae</taxon>
        <taxon>Sphingomonas</taxon>
    </lineage>
</organism>
<feature type="signal peptide" evidence="16">
    <location>
        <begin position="1"/>
        <end position="28"/>
    </location>
</feature>
<dbReference type="OrthoDB" id="7455607at2"/>
<evidence type="ECO:0000256" key="3">
    <source>
        <dbReference type="ARBA" id="ARBA00022452"/>
    </source>
</evidence>
<dbReference type="Pfam" id="PF07715">
    <property type="entry name" value="Plug"/>
    <property type="match status" value="1"/>
</dbReference>